<feature type="transmembrane region" description="Helical" evidence="5">
    <location>
        <begin position="39"/>
        <end position="61"/>
    </location>
</feature>
<evidence type="ECO:0000256" key="5">
    <source>
        <dbReference type="SAM" id="Phobius"/>
    </source>
</evidence>
<reference evidence="7 8" key="1">
    <citation type="submission" date="2023-11" db="EMBL/GenBank/DDBJ databases">
        <title>Gilvimarinus fulvus sp. nov., isolated from the surface of Kelp.</title>
        <authorList>
            <person name="Sun Y.Y."/>
            <person name="Gong Y."/>
            <person name="Du Z.J."/>
        </authorList>
    </citation>
    <scope>NUCLEOTIDE SEQUENCE [LARGE SCALE GENOMIC DNA]</scope>
    <source>
        <strain evidence="7 8">SDUM040013</strain>
    </source>
</reference>
<evidence type="ECO:0000313" key="8">
    <source>
        <dbReference type="Proteomes" id="UP001273505"/>
    </source>
</evidence>
<name>A0ABU4RXL0_9GAMM</name>
<dbReference type="PRINTS" id="PR00260">
    <property type="entry name" value="CHEMTRNSDUCR"/>
</dbReference>
<keyword evidence="5" id="KW-1133">Transmembrane helix</keyword>
<accession>A0ABU4RXL0</accession>
<dbReference type="Proteomes" id="UP001273505">
    <property type="component" value="Unassembled WGS sequence"/>
</dbReference>
<dbReference type="SMART" id="SM00283">
    <property type="entry name" value="MA"/>
    <property type="match status" value="1"/>
</dbReference>
<comment type="subcellular location">
    <subcellularLocation>
        <location evidence="1">Membrane</location>
    </subcellularLocation>
</comment>
<feature type="domain" description="Methyl-accepting transducer" evidence="6">
    <location>
        <begin position="114"/>
        <end position="350"/>
    </location>
</feature>
<comment type="caution">
    <text evidence="7">The sequence shown here is derived from an EMBL/GenBank/DDBJ whole genome shotgun (WGS) entry which is preliminary data.</text>
</comment>
<evidence type="ECO:0000256" key="4">
    <source>
        <dbReference type="PROSITE-ProRule" id="PRU00284"/>
    </source>
</evidence>
<dbReference type="PANTHER" id="PTHR32089:SF112">
    <property type="entry name" value="LYSOZYME-LIKE PROTEIN-RELATED"/>
    <property type="match status" value="1"/>
</dbReference>
<keyword evidence="2 4" id="KW-0807">Transducer</keyword>
<dbReference type="EMBL" id="JAXAFO010000007">
    <property type="protein sequence ID" value="MDX6848912.1"/>
    <property type="molecule type" value="Genomic_DNA"/>
</dbReference>
<dbReference type="InterPro" id="IPR004089">
    <property type="entry name" value="MCPsignal_dom"/>
</dbReference>
<dbReference type="Pfam" id="PF00015">
    <property type="entry name" value="MCPsignal"/>
    <property type="match status" value="1"/>
</dbReference>
<comment type="similarity">
    <text evidence="3">Belongs to the methyl-accepting chemotaxis (MCP) protein family.</text>
</comment>
<protein>
    <submittedName>
        <fullName evidence="7">Methyl-accepting chemotaxis protein</fullName>
    </submittedName>
</protein>
<dbReference type="PROSITE" id="PS50111">
    <property type="entry name" value="CHEMOTAXIS_TRANSDUC_2"/>
    <property type="match status" value="1"/>
</dbReference>
<proteinExistence type="inferred from homology"/>
<dbReference type="SUPFAM" id="SSF58104">
    <property type="entry name" value="Methyl-accepting chemotaxis protein (MCP) signaling domain"/>
    <property type="match status" value="1"/>
</dbReference>
<dbReference type="Gene3D" id="1.10.287.950">
    <property type="entry name" value="Methyl-accepting chemotaxis protein"/>
    <property type="match status" value="1"/>
</dbReference>
<dbReference type="PANTHER" id="PTHR32089">
    <property type="entry name" value="METHYL-ACCEPTING CHEMOTAXIS PROTEIN MCPB"/>
    <property type="match status" value="1"/>
</dbReference>
<sequence length="379" mass="40921">MLFTPLRLFINSAGTGTLIALVTVLCITAVTAQLMSGPTALIVGPLLFLGYSSLGLIVFFYSDAHALVQALEQNTDYSQEELEEKFSPFLQSVVLQFIQARTHARRRAELGDDVRKEIQHAANELDQTSGRLAQNITEQSHATRSVAAAATQISHSIDEVSKQTQQVYESAQTLDGLGKDGLSLLQQMQLFMARVTQQVSDSENQLSELETRNRDVASICDVIAEIADQTNLLALNAAIEAARAGEQGRGFSVVADEVRALASRSQDSTKTILGHVQQAQNQMESVRQAMAVLNSEVGGAVEQSENSESIMKQVSGFAQGVAGKLYEVSSAATQQNTAAHEISDRIEEVAALAEQNSLIAQQSQQVAKHVCQLCQAEDS</sequence>
<gene>
    <name evidence="7" type="ORF">SCD92_06035</name>
</gene>
<evidence type="ECO:0000313" key="7">
    <source>
        <dbReference type="EMBL" id="MDX6848912.1"/>
    </source>
</evidence>
<organism evidence="7 8">
    <name type="scientific">Gilvimarinus gilvus</name>
    <dbReference type="NCBI Taxonomy" id="3058038"/>
    <lineage>
        <taxon>Bacteria</taxon>
        <taxon>Pseudomonadati</taxon>
        <taxon>Pseudomonadota</taxon>
        <taxon>Gammaproteobacteria</taxon>
        <taxon>Cellvibrionales</taxon>
        <taxon>Cellvibrionaceae</taxon>
        <taxon>Gilvimarinus</taxon>
    </lineage>
</organism>
<evidence type="ECO:0000259" key="6">
    <source>
        <dbReference type="PROSITE" id="PS50111"/>
    </source>
</evidence>
<evidence type="ECO:0000256" key="2">
    <source>
        <dbReference type="ARBA" id="ARBA00023224"/>
    </source>
</evidence>
<evidence type="ECO:0000256" key="3">
    <source>
        <dbReference type="ARBA" id="ARBA00029447"/>
    </source>
</evidence>
<dbReference type="InterPro" id="IPR004090">
    <property type="entry name" value="Chemotax_Me-accpt_rcpt"/>
</dbReference>
<keyword evidence="8" id="KW-1185">Reference proteome</keyword>
<dbReference type="RefSeq" id="WP_302723820.1">
    <property type="nucleotide sequence ID" value="NZ_JAULRU010000705.1"/>
</dbReference>
<evidence type="ECO:0000256" key="1">
    <source>
        <dbReference type="ARBA" id="ARBA00004370"/>
    </source>
</evidence>
<feature type="transmembrane region" description="Helical" evidence="5">
    <location>
        <begin position="12"/>
        <end position="32"/>
    </location>
</feature>
<keyword evidence="5" id="KW-0812">Transmembrane</keyword>
<keyword evidence="5" id="KW-0472">Membrane</keyword>